<name>A0ABN2HBZ0_9ACTN</name>
<feature type="region of interest" description="Disordered" evidence="12">
    <location>
        <begin position="466"/>
        <end position="503"/>
    </location>
</feature>
<dbReference type="SUPFAM" id="SSF52777">
    <property type="entry name" value="CoA-dependent acyltransferases"/>
    <property type="match status" value="2"/>
</dbReference>
<keyword evidence="5 11" id="KW-0444">Lipid biosynthesis</keyword>
<evidence type="ECO:0000256" key="1">
    <source>
        <dbReference type="ARBA" id="ARBA00004771"/>
    </source>
</evidence>
<keyword evidence="9 11" id="KW-0012">Acyltransferase</keyword>
<sequence>MAVADHMSPLDAAFLILEDAQPEASMAISSVAVIEGPAPSHEEFLAAIRARLPLVARYRQKARQVPLDLGPPVWVDDPAFDLNYHVRRVALAPPGGDAALCELVGDIMSQRLDRMRPLWEYWVIEGLPDGRWALLSKVHHCMVDGVSGTHLYYAIFDESPEGTANLPQDTWTPQSEPSPLNLTEDALRVLLRNPADQARMIARALASPRDVTRRLTDTVRGLTALAAALRPATFTTLAGPIGEHRRYATARAALAEAKEIAHRAGTTFNDVVLAAITGGYRTLLRERGEDPDPQAVRSLVPVSVRAPGDEGVCENRISLLLASLPVHLADPAERLRAVHDRLVALKGSGEAQAGQALSTLARHQPFPPVSWGMRLAARLPQRQIVTVTTNVPGPRKPLYLLGRRTLEILPYVPIATRLRTGVSIFTYCDQVTFGVTGDRDSAPEVGRLARHIEDELHQLSAAHLLKAAGPETAPQRVKPAKPAKPARQRETARRPTAPQPHVA</sequence>
<keyword evidence="7 11" id="KW-0319">Glycerol metabolism</keyword>
<accession>A0ABN2HBZ0</accession>
<dbReference type="PANTHER" id="PTHR31650:SF1">
    <property type="entry name" value="WAX ESTER SYNTHASE_DIACYLGLYCEROL ACYLTRANSFERASE 4-RELATED"/>
    <property type="match status" value="1"/>
</dbReference>
<keyword evidence="16" id="KW-1185">Reference proteome</keyword>
<reference evidence="15 16" key="1">
    <citation type="journal article" date="2019" name="Int. J. Syst. Evol. Microbiol.">
        <title>The Global Catalogue of Microorganisms (GCM) 10K type strain sequencing project: providing services to taxonomists for standard genome sequencing and annotation.</title>
        <authorList>
            <consortium name="The Broad Institute Genomics Platform"/>
            <consortium name="The Broad Institute Genome Sequencing Center for Infectious Disease"/>
            <person name="Wu L."/>
            <person name="Ma J."/>
        </authorList>
    </citation>
    <scope>NUCLEOTIDE SEQUENCE [LARGE SCALE GENOMIC DNA]</scope>
    <source>
        <strain evidence="15 16">JCM 13929</strain>
    </source>
</reference>
<evidence type="ECO:0000256" key="6">
    <source>
        <dbReference type="ARBA" id="ARBA00022679"/>
    </source>
</evidence>
<dbReference type="InterPro" id="IPR009721">
    <property type="entry name" value="O-acyltransferase_WSD1_C"/>
</dbReference>
<evidence type="ECO:0000259" key="14">
    <source>
        <dbReference type="Pfam" id="PF06974"/>
    </source>
</evidence>
<evidence type="ECO:0000256" key="3">
    <source>
        <dbReference type="ARBA" id="ARBA00009587"/>
    </source>
</evidence>
<evidence type="ECO:0000256" key="12">
    <source>
        <dbReference type="SAM" id="MobiDB-lite"/>
    </source>
</evidence>
<dbReference type="NCBIfam" id="TIGR02946">
    <property type="entry name" value="acyl_WS_DGAT"/>
    <property type="match status" value="1"/>
</dbReference>
<feature type="domain" description="O-acyltransferase WSD1-like N-terminal" evidence="13">
    <location>
        <begin position="7"/>
        <end position="272"/>
    </location>
</feature>
<evidence type="ECO:0000256" key="4">
    <source>
        <dbReference type="ARBA" id="ARBA00013244"/>
    </source>
</evidence>
<dbReference type="Pfam" id="PF03007">
    <property type="entry name" value="WS_DGAT_cat"/>
    <property type="match status" value="1"/>
</dbReference>
<comment type="pathway">
    <text evidence="2">Lipid metabolism.</text>
</comment>
<dbReference type="InterPro" id="IPR014292">
    <property type="entry name" value="Acyl_transf_WS/DGAT"/>
</dbReference>
<evidence type="ECO:0000313" key="15">
    <source>
        <dbReference type="EMBL" id="GAA1684868.1"/>
    </source>
</evidence>
<comment type="similarity">
    <text evidence="3 11">Belongs to the long-chain O-acyltransferase family.</text>
</comment>
<dbReference type="EMBL" id="BAAAMU010000141">
    <property type="protein sequence ID" value="GAA1684868.1"/>
    <property type="molecule type" value="Genomic_DNA"/>
</dbReference>
<keyword evidence="6 11" id="KW-0808">Transferase</keyword>
<proteinExistence type="inferred from homology"/>
<dbReference type="Proteomes" id="UP001500064">
    <property type="component" value="Unassembled WGS sequence"/>
</dbReference>
<evidence type="ECO:0000256" key="7">
    <source>
        <dbReference type="ARBA" id="ARBA00022798"/>
    </source>
</evidence>
<evidence type="ECO:0000256" key="11">
    <source>
        <dbReference type="RuleBase" id="RU361241"/>
    </source>
</evidence>
<organism evidence="15 16">
    <name type="scientific">Nonomuraea maheshkhaliensis</name>
    <dbReference type="NCBI Taxonomy" id="419590"/>
    <lineage>
        <taxon>Bacteria</taxon>
        <taxon>Bacillati</taxon>
        <taxon>Actinomycetota</taxon>
        <taxon>Actinomycetes</taxon>
        <taxon>Streptosporangiales</taxon>
        <taxon>Streptosporangiaceae</taxon>
        <taxon>Nonomuraea</taxon>
    </lineage>
</organism>
<dbReference type="InterPro" id="IPR004255">
    <property type="entry name" value="O-acyltransferase_WSD1_N"/>
</dbReference>
<evidence type="ECO:0000256" key="2">
    <source>
        <dbReference type="ARBA" id="ARBA00005189"/>
    </source>
</evidence>
<evidence type="ECO:0000256" key="8">
    <source>
        <dbReference type="ARBA" id="ARBA00023098"/>
    </source>
</evidence>
<dbReference type="EC" id="2.3.1.20" evidence="4 11"/>
<comment type="catalytic activity">
    <reaction evidence="10 11">
        <text>an acyl-CoA + a 1,2-diacyl-sn-glycerol = a triacyl-sn-glycerol + CoA</text>
        <dbReference type="Rhea" id="RHEA:10868"/>
        <dbReference type="ChEBI" id="CHEBI:17815"/>
        <dbReference type="ChEBI" id="CHEBI:57287"/>
        <dbReference type="ChEBI" id="CHEBI:58342"/>
        <dbReference type="ChEBI" id="CHEBI:64615"/>
        <dbReference type="EC" id="2.3.1.20"/>
    </reaction>
</comment>
<comment type="caution">
    <text evidence="15">The sequence shown here is derived from an EMBL/GenBank/DDBJ whole genome shotgun (WGS) entry which is preliminary data.</text>
</comment>
<dbReference type="Pfam" id="PF06974">
    <property type="entry name" value="WS_DGAT_C"/>
    <property type="match status" value="1"/>
</dbReference>
<keyword evidence="8 11" id="KW-0443">Lipid metabolism</keyword>
<evidence type="ECO:0000259" key="13">
    <source>
        <dbReference type="Pfam" id="PF03007"/>
    </source>
</evidence>
<protein>
    <recommendedName>
        <fullName evidence="4 11">Diacylglycerol O-acyltransferase</fullName>
        <ecNumber evidence="4 11">2.3.1.20</ecNumber>
    </recommendedName>
</protein>
<feature type="domain" description="O-acyltransferase WSD1 C-terminal" evidence="14">
    <location>
        <begin position="315"/>
        <end position="459"/>
    </location>
</feature>
<evidence type="ECO:0000256" key="10">
    <source>
        <dbReference type="ARBA" id="ARBA00048109"/>
    </source>
</evidence>
<evidence type="ECO:0000256" key="9">
    <source>
        <dbReference type="ARBA" id="ARBA00023315"/>
    </source>
</evidence>
<dbReference type="RefSeq" id="WP_346113900.1">
    <property type="nucleotide sequence ID" value="NZ_BAAAMU010000141.1"/>
</dbReference>
<comment type="pathway">
    <text evidence="1 11">Glycerolipid metabolism; triacylglycerol biosynthesis.</text>
</comment>
<evidence type="ECO:0000313" key="16">
    <source>
        <dbReference type="Proteomes" id="UP001500064"/>
    </source>
</evidence>
<evidence type="ECO:0000256" key="5">
    <source>
        <dbReference type="ARBA" id="ARBA00022516"/>
    </source>
</evidence>
<gene>
    <name evidence="15" type="primary">tgs1</name>
    <name evidence="15" type="ORF">GCM10009733_097040</name>
</gene>
<dbReference type="PANTHER" id="PTHR31650">
    <property type="entry name" value="O-ACYLTRANSFERASE (WSD1-LIKE) FAMILY PROTEIN"/>
    <property type="match status" value="1"/>
</dbReference>
<dbReference type="InterPro" id="IPR045034">
    <property type="entry name" value="O-acyltransferase_WSD1-like"/>
</dbReference>